<protein>
    <submittedName>
        <fullName evidence="5">XrtA system polysaccharide chain length determinant</fullName>
    </submittedName>
</protein>
<evidence type="ECO:0000313" key="6">
    <source>
        <dbReference type="Proteomes" id="UP001595420"/>
    </source>
</evidence>
<feature type="transmembrane region" description="Helical" evidence="3">
    <location>
        <begin position="21"/>
        <end position="39"/>
    </location>
</feature>
<accession>A0ABV7BND5</accession>
<comment type="caution">
    <text evidence="5">The sequence shown here is derived from an EMBL/GenBank/DDBJ whole genome shotgun (WGS) entry which is preliminary data.</text>
</comment>
<evidence type="ECO:0000313" key="5">
    <source>
        <dbReference type="EMBL" id="MFC2998778.1"/>
    </source>
</evidence>
<dbReference type="PANTHER" id="PTHR32309:SF13">
    <property type="entry name" value="FERRIC ENTEROBACTIN TRANSPORT PROTEIN FEPE"/>
    <property type="match status" value="1"/>
</dbReference>
<evidence type="ECO:0000256" key="1">
    <source>
        <dbReference type="SAM" id="Coils"/>
    </source>
</evidence>
<dbReference type="NCBIfam" id="TIGR03007">
    <property type="entry name" value="pepcterm_ChnLen"/>
    <property type="match status" value="1"/>
</dbReference>
<proteinExistence type="predicted"/>
<dbReference type="InterPro" id="IPR050445">
    <property type="entry name" value="Bact_polysacc_biosynth/exp"/>
</dbReference>
<keyword evidence="3" id="KW-1133">Transmembrane helix</keyword>
<reference evidence="6" key="1">
    <citation type="journal article" date="2019" name="Int. J. Syst. Evol. Microbiol.">
        <title>The Global Catalogue of Microorganisms (GCM) 10K type strain sequencing project: providing services to taxonomists for standard genome sequencing and annotation.</title>
        <authorList>
            <consortium name="The Broad Institute Genomics Platform"/>
            <consortium name="The Broad Institute Genome Sequencing Center for Infectious Disease"/>
            <person name="Wu L."/>
            <person name="Ma J."/>
        </authorList>
    </citation>
    <scope>NUCLEOTIDE SEQUENCE [LARGE SCALE GENOMIC DNA]</scope>
    <source>
        <strain evidence="6">CGMCC 1.16855</strain>
    </source>
</reference>
<evidence type="ECO:0000256" key="2">
    <source>
        <dbReference type="SAM" id="MobiDB-lite"/>
    </source>
</evidence>
<name>A0ABV7BND5_9PROT</name>
<feature type="region of interest" description="Disordered" evidence="2">
    <location>
        <begin position="236"/>
        <end position="255"/>
    </location>
</feature>
<keyword evidence="1" id="KW-0175">Coiled coil</keyword>
<keyword evidence="3" id="KW-0472">Membrane</keyword>
<evidence type="ECO:0000259" key="4">
    <source>
        <dbReference type="Pfam" id="PF13807"/>
    </source>
</evidence>
<dbReference type="Proteomes" id="UP001595420">
    <property type="component" value="Unassembled WGS sequence"/>
</dbReference>
<dbReference type="PANTHER" id="PTHR32309">
    <property type="entry name" value="TYROSINE-PROTEIN KINASE"/>
    <property type="match status" value="1"/>
</dbReference>
<feature type="transmembrane region" description="Helical" evidence="3">
    <location>
        <begin position="465"/>
        <end position="488"/>
    </location>
</feature>
<dbReference type="Pfam" id="PF13807">
    <property type="entry name" value="GNVR"/>
    <property type="match status" value="1"/>
</dbReference>
<dbReference type="RefSeq" id="WP_216834353.1">
    <property type="nucleotide sequence ID" value="NZ_JAFNJS010000001.1"/>
</dbReference>
<sequence>MNLHGLLRRTLAAGARHRWRALALAWVVCLGGWAGVALIPNQYASTTRVYADADAILGLLLRGIAIDSSPASQVETLQRTLLSRPNLEKIIARTRLEAQVQDEASREQVLNRLARDIRIRTQTRNLFTIEFQDRDPRLAHDVVATALNLFMEAATITDRQQMDNARDFVSQQIASYEVQLRQAERRRAEFRSRFIDILPSEALGGSSRLESARARLTQVQGELEDTRRRRDLTRQQLEAARETPAPVATGGGGNPRLAEAQRALAELRLRYTDQHPDVRAAMGVVAAARSAGGGGGGGAPAAAARENPALELMRVRLVDAESQIASLERQEREGLAEVERLDEIARSAPQVQAQFQNLDRDYTVLRRNYEELLARRESLQLAGAARDSSDRVQLEVVDPPTRPTQPVSPNRLLLSAGVLVLGLGAGVGLVLLLMQFDRSFYTLADLRRIGLPVLGAVSAPPRRGAVLSGIGFAGGVALLFLAFGAVLADAPRIIARMLLA</sequence>
<organism evidence="5 6">
    <name type="scientific">Falsiroseomonas tokyonensis</name>
    <dbReference type="NCBI Taxonomy" id="430521"/>
    <lineage>
        <taxon>Bacteria</taxon>
        <taxon>Pseudomonadati</taxon>
        <taxon>Pseudomonadota</taxon>
        <taxon>Alphaproteobacteria</taxon>
        <taxon>Acetobacterales</taxon>
        <taxon>Roseomonadaceae</taxon>
        <taxon>Falsiroseomonas</taxon>
    </lineage>
</organism>
<evidence type="ECO:0000256" key="3">
    <source>
        <dbReference type="SAM" id="Phobius"/>
    </source>
</evidence>
<keyword evidence="6" id="KW-1185">Reference proteome</keyword>
<dbReference type="EMBL" id="JBHRSB010000001">
    <property type="protein sequence ID" value="MFC2998778.1"/>
    <property type="molecule type" value="Genomic_DNA"/>
</dbReference>
<keyword evidence="3" id="KW-0812">Transmembrane</keyword>
<dbReference type="InterPro" id="IPR032807">
    <property type="entry name" value="GNVR"/>
</dbReference>
<feature type="transmembrane region" description="Helical" evidence="3">
    <location>
        <begin position="412"/>
        <end position="433"/>
    </location>
</feature>
<dbReference type="InterPro" id="IPR014345">
    <property type="entry name" value="XrtA_polysacc_chain"/>
</dbReference>
<feature type="coiled-coil region" evidence="1">
    <location>
        <begin position="310"/>
        <end position="382"/>
    </location>
</feature>
<feature type="domain" description="Tyrosine-protein kinase G-rich" evidence="4">
    <location>
        <begin position="352"/>
        <end position="432"/>
    </location>
</feature>
<gene>
    <name evidence="5" type="ORF">ACFOD3_02675</name>
</gene>